<proteinExistence type="predicted"/>
<evidence type="ECO:0000313" key="4">
    <source>
        <dbReference type="EMBL" id="ETO08244.1"/>
    </source>
</evidence>
<dbReference type="CDD" id="cd02961">
    <property type="entry name" value="PDI_a_family"/>
    <property type="match status" value="1"/>
</dbReference>
<reference evidence="4 5" key="1">
    <citation type="journal article" date="2013" name="Curr. Biol.">
        <title>The Genome of the Foraminiferan Reticulomyxa filosa.</title>
        <authorList>
            <person name="Glockner G."/>
            <person name="Hulsmann N."/>
            <person name="Schleicher M."/>
            <person name="Noegel A.A."/>
            <person name="Eichinger L."/>
            <person name="Gallinger C."/>
            <person name="Pawlowski J."/>
            <person name="Sierra R."/>
            <person name="Euteneuer U."/>
            <person name="Pillet L."/>
            <person name="Moustafa A."/>
            <person name="Platzer M."/>
            <person name="Groth M."/>
            <person name="Szafranski K."/>
            <person name="Schliwa M."/>
        </authorList>
    </citation>
    <scope>NUCLEOTIDE SEQUENCE [LARGE SCALE GENOMIC DNA]</scope>
</reference>
<dbReference type="SUPFAM" id="SSF52833">
    <property type="entry name" value="Thioredoxin-like"/>
    <property type="match status" value="1"/>
</dbReference>
<evidence type="ECO:0000313" key="5">
    <source>
        <dbReference type="Proteomes" id="UP000023152"/>
    </source>
</evidence>
<feature type="signal peptide" evidence="2">
    <location>
        <begin position="1"/>
        <end position="21"/>
    </location>
</feature>
<name>X6M2T7_RETFI</name>
<organism evidence="4 5">
    <name type="scientific">Reticulomyxa filosa</name>
    <dbReference type="NCBI Taxonomy" id="46433"/>
    <lineage>
        <taxon>Eukaryota</taxon>
        <taxon>Sar</taxon>
        <taxon>Rhizaria</taxon>
        <taxon>Retaria</taxon>
        <taxon>Foraminifera</taxon>
        <taxon>Monothalamids</taxon>
        <taxon>Reticulomyxidae</taxon>
        <taxon>Reticulomyxa</taxon>
    </lineage>
</organism>
<feature type="domain" description="Thioredoxin" evidence="3">
    <location>
        <begin position="2"/>
        <end position="163"/>
    </location>
</feature>
<feature type="transmembrane region" description="Helical" evidence="1">
    <location>
        <begin position="395"/>
        <end position="414"/>
    </location>
</feature>
<dbReference type="InterPro" id="IPR017937">
    <property type="entry name" value="Thioredoxin_CS"/>
</dbReference>
<dbReference type="EMBL" id="ASPP01025233">
    <property type="protein sequence ID" value="ETO08244.1"/>
    <property type="molecule type" value="Genomic_DNA"/>
</dbReference>
<keyword evidence="1" id="KW-0472">Membrane</keyword>
<dbReference type="InterPro" id="IPR036249">
    <property type="entry name" value="Thioredoxin-like_sf"/>
</dbReference>
<dbReference type="PROSITE" id="PS51352">
    <property type="entry name" value="THIOREDOXIN_2"/>
    <property type="match status" value="1"/>
</dbReference>
<dbReference type="InterPro" id="IPR013766">
    <property type="entry name" value="Thioredoxin_domain"/>
</dbReference>
<dbReference type="AlphaFoldDB" id="X6M2T7"/>
<dbReference type="GO" id="GO:0005788">
    <property type="term" value="C:endoplasmic reticulum lumen"/>
    <property type="evidence" value="ECO:0007669"/>
    <property type="project" value="TreeGrafter"/>
</dbReference>
<dbReference type="GO" id="GO:0034976">
    <property type="term" value="P:response to endoplasmic reticulum stress"/>
    <property type="evidence" value="ECO:0007669"/>
    <property type="project" value="TreeGrafter"/>
</dbReference>
<keyword evidence="1" id="KW-0812">Transmembrane</keyword>
<dbReference type="PANTHER" id="PTHR45815">
    <property type="entry name" value="PROTEIN DISULFIDE-ISOMERASE A6"/>
    <property type="match status" value="1"/>
</dbReference>
<dbReference type="OrthoDB" id="74910at2759"/>
<dbReference type="Proteomes" id="UP000023152">
    <property type="component" value="Unassembled WGS sequence"/>
</dbReference>
<evidence type="ECO:0000256" key="2">
    <source>
        <dbReference type="SAM" id="SignalP"/>
    </source>
</evidence>
<sequence>MALLGLQLLCLLLINFQLSLCDVVELKTESFEAETAQGKWFLEFYAPWCGHCKNFAPVYKEASDEMEGRVKFGTVDVTAEKDLAKKFDVNRFPTVKLCAKFLFLFVFLFLFGRRGEIKGTVTTSYIIDKKKGAMVWGLNLGGGLIQLRSRNAISIQWKTNKRGIGGICNENAKSIIARTDRKAVEDQLANHKYEMMFVYVNNNNLKDKELMTKEANPYRPYIVIFTISHQQLLQLSESFILHTLKLSLSQWNAIQTSPNSYLISVSPQKHGSHLISSDQSSLYGEFFATNQFAPVVRLDETNHRSLSEKSWYLGLAVVAFDDEHRQQSDKFLEELESIAISNPSWRTKQHVSFVSKQPNTERSDTELRFPLLIGMTNFTQFEEFLKETLSLQKSDLPICFVIVSCAFPLLFFLNNKKKKKTILKFILYDNKEDGYYKSKTISMEFIEQVFEKKLPVMYSFFVFIVDLR</sequence>
<gene>
    <name evidence="4" type="ORF">RFI_29140</name>
</gene>
<protein>
    <submittedName>
        <fullName evidence="4">Thioredoxin</fullName>
    </submittedName>
</protein>
<keyword evidence="1" id="KW-1133">Transmembrane helix</keyword>
<dbReference type="PANTHER" id="PTHR45815:SF3">
    <property type="entry name" value="PROTEIN DISULFIDE-ISOMERASE A6"/>
    <property type="match status" value="1"/>
</dbReference>
<comment type="caution">
    <text evidence="4">The sequence shown here is derived from an EMBL/GenBank/DDBJ whole genome shotgun (WGS) entry which is preliminary data.</text>
</comment>
<keyword evidence="2" id="KW-0732">Signal</keyword>
<dbReference type="PROSITE" id="PS00194">
    <property type="entry name" value="THIOREDOXIN_1"/>
    <property type="match status" value="1"/>
</dbReference>
<dbReference type="GO" id="GO:0015035">
    <property type="term" value="F:protein-disulfide reductase activity"/>
    <property type="evidence" value="ECO:0007669"/>
    <property type="project" value="TreeGrafter"/>
</dbReference>
<dbReference type="Pfam" id="PF00085">
    <property type="entry name" value="Thioredoxin"/>
    <property type="match status" value="1"/>
</dbReference>
<keyword evidence="5" id="KW-1185">Reference proteome</keyword>
<accession>X6M2T7</accession>
<evidence type="ECO:0000256" key="1">
    <source>
        <dbReference type="SAM" id="Phobius"/>
    </source>
</evidence>
<dbReference type="Gene3D" id="3.40.30.10">
    <property type="entry name" value="Glutaredoxin"/>
    <property type="match status" value="1"/>
</dbReference>
<evidence type="ECO:0000259" key="3">
    <source>
        <dbReference type="PROSITE" id="PS51352"/>
    </source>
</evidence>
<feature type="chain" id="PRO_5004974613" evidence="2">
    <location>
        <begin position="22"/>
        <end position="468"/>
    </location>
</feature>